<evidence type="ECO:0000256" key="3">
    <source>
        <dbReference type="ARBA" id="ARBA00004065"/>
    </source>
</evidence>
<evidence type="ECO:0000256" key="11">
    <source>
        <dbReference type="ARBA" id="ARBA00022842"/>
    </source>
</evidence>
<evidence type="ECO:0000256" key="9">
    <source>
        <dbReference type="ARBA" id="ARBA00022759"/>
    </source>
</evidence>
<evidence type="ECO:0000313" key="13">
    <source>
        <dbReference type="EMBL" id="CAI7992769.1"/>
    </source>
</evidence>
<dbReference type="GO" id="GO:0004523">
    <property type="term" value="F:RNA-DNA hybrid ribonuclease activity"/>
    <property type="evidence" value="ECO:0007669"/>
    <property type="project" value="UniProtKB-EC"/>
</dbReference>
<evidence type="ECO:0000256" key="8">
    <source>
        <dbReference type="ARBA" id="ARBA00022723"/>
    </source>
</evidence>
<keyword evidence="9" id="KW-0255">Endonuclease</keyword>
<protein>
    <recommendedName>
        <fullName evidence="6">ribonuclease H</fullName>
        <ecNumber evidence="6">3.1.26.4</ecNumber>
    </recommendedName>
</protein>
<dbReference type="CDD" id="cd09278">
    <property type="entry name" value="RNase_HI_prokaryote_like"/>
    <property type="match status" value="1"/>
</dbReference>
<comment type="catalytic activity">
    <reaction evidence="1">
        <text>Endonucleolytic cleavage to 5'-phosphomonoester.</text>
        <dbReference type="EC" id="3.1.26.4"/>
    </reaction>
</comment>
<evidence type="ECO:0000313" key="14">
    <source>
        <dbReference type="Proteomes" id="UP001174909"/>
    </source>
</evidence>
<sequence>MAPQSHGSAPNAVRLVTIHTDGSCLGNPGPGGYAAVLEYRGQEREISGGFRRTTNNRMETLAVIAGLEALTEPCSVTVYSDSRYVVDAIEKGWAVKWKANGWMRNKRERAVNPDLWDRLLTALDKHRVELKWVRGHAGNTGNTRADRLAVAAANGQNLPRDEAYENPGKEPL</sequence>
<evidence type="ECO:0000256" key="4">
    <source>
        <dbReference type="ARBA" id="ARBA00005300"/>
    </source>
</evidence>
<reference evidence="13" key="1">
    <citation type="submission" date="2023-03" db="EMBL/GenBank/DDBJ databases">
        <authorList>
            <person name="Steffen K."/>
            <person name="Cardenas P."/>
        </authorList>
    </citation>
    <scope>NUCLEOTIDE SEQUENCE</scope>
</reference>
<keyword evidence="10" id="KW-0378">Hydrolase</keyword>
<keyword evidence="7" id="KW-0540">Nuclease</keyword>
<dbReference type="GO" id="GO:0046872">
    <property type="term" value="F:metal ion binding"/>
    <property type="evidence" value="ECO:0007669"/>
    <property type="project" value="UniProtKB-KW"/>
</dbReference>
<name>A0AA35QUM7_GEOBA</name>
<dbReference type="PROSITE" id="PS50879">
    <property type="entry name" value="RNASE_H_1"/>
    <property type="match status" value="1"/>
</dbReference>
<organism evidence="13 14">
    <name type="scientific">Geodia barretti</name>
    <name type="common">Barrett's horny sponge</name>
    <dbReference type="NCBI Taxonomy" id="519541"/>
    <lineage>
        <taxon>Eukaryota</taxon>
        <taxon>Metazoa</taxon>
        <taxon>Porifera</taxon>
        <taxon>Demospongiae</taxon>
        <taxon>Heteroscleromorpha</taxon>
        <taxon>Tetractinellida</taxon>
        <taxon>Astrophorina</taxon>
        <taxon>Geodiidae</taxon>
        <taxon>Geodia</taxon>
    </lineage>
</organism>
<dbReference type="Proteomes" id="UP001174909">
    <property type="component" value="Unassembled WGS sequence"/>
</dbReference>
<keyword evidence="8" id="KW-0479">Metal-binding</keyword>
<comment type="cofactor">
    <cofactor evidence="2">
        <name>Mg(2+)</name>
        <dbReference type="ChEBI" id="CHEBI:18420"/>
    </cofactor>
</comment>
<keyword evidence="14" id="KW-1185">Reference proteome</keyword>
<dbReference type="HAMAP" id="MF_00042">
    <property type="entry name" value="RNase_H"/>
    <property type="match status" value="1"/>
</dbReference>
<dbReference type="InterPro" id="IPR012337">
    <property type="entry name" value="RNaseH-like_sf"/>
</dbReference>
<dbReference type="AlphaFoldDB" id="A0AA35QUM7"/>
<dbReference type="InterPro" id="IPR002156">
    <property type="entry name" value="RNaseH_domain"/>
</dbReference>
<keyword evidence="11" id="KW-0460">Magnesium</keyword>
<dbReference type="InterPro" id="IPR022892">
    <property type="entry name" value="RNaseHI"/>
</dbReference>
<comment type="caution">
    <text evidence="13">The sequence shown here is derived from an EMBL/GenBank/DDBJ whole genome shotgun (WGS) entry which is preliminary data.</text>
</comment>
<proteinExistence type="inferred from homology"/>
<dbReference type="FunFam" id="3.30.420.10:FF:000089">
    <property type="entry name" value="Ribonuclease H"/>
    <property type="match status" value="1"/>
</dbReference>
<dbReference type="PANTHER" id="PTHR10642:SF26">
    <property type="entry name" value="RIBONUCLEASE H1"/>
    <property type="match status" value="1"/>
</dbReference>
<comment type="subunit">
    <text evidence="5">Monomer.</text>
</comment>
<dbReference type="PANTHER" id="PTHR10642">
    <property type="entry name" value="RIBONUCLEASE H1"/>
    <property type="match status" value="1"/>
</dbReference>
<evidence type="ECO:0000256" key="5">
    <source>
        <dbReference type="ARBA" id="ARBA00011245"/>
    </source>
</evidence>
<evidence type="ECO:0000256" key="2">
    <source>
        <dbReference type="ARBA" id="ARBA00001946"/>
    </source>
</evidence>
<dbReference type="EC" id="3.1.26.4" evidence="6"/>
<dbReference type="Pfam" id="PF00075">
    <property type="entry name" value="RNase_H"/>
    <property type="match status" value="1"/>
</dbReference>
<dbReference type="GO" id="GO:0003676">
    <property type="term" value="F:nucleic acid binding"/>
    <property type="evidence" value="ECO:0007669"/>
    <property type="project" value="InterPro"/>
</dbReference>
<accession>A0AA35QUM7</accession>
<evidence type="ECO:0000256" key="1">
    <source>
        <dbReference type="ARBA" id="ARBA00000077"/>
    </source>
</evidence>
<dbReference type="NCBIfam" id="NF001236">
    <property type="entry name" value="PRK00203.1"/>
    <property type="match status" value="1"/>
</dbReference>
<feature type="domain" description="RNase H type-1" evidence="12">
    <location>
        <begin position="12"/>
        <end position="154"/>
    </location>
</feature>
<dbReference type="InterPro" id="IPR050092">
    <property type="entry name" value="RNase_H"/>
</dbReference>
<gene>
    <name evidence="13" type="ORF">GBAR_LOCUS1122</name>
</gene>
<dbReference type="GO" id="GO:0043137">
    <property type="term" value="P:DNA replication, removal of RNA primer"/>
    <property type="evidence" value="ECO:0007669"/>
    <property type="project" value="TreeGrafter"/>
</dbReference>
<evidence type="ECO:0000256" key="6">
    <source>
        <dbReference type="ARBA" id="ARBA00012180"/>
    </source>
</evidence>
<dbReference type="SUPFAM" id="SSF53098">
    <property type="entry name" value="Ribonuclease H-like"/>
    <property type="match status" value="1"/>
</dbReference>
<dbReference type="EMBL" id="CASHTH010000158">
    <property type="protein sequence ID" value="CAI7992769.1"/>
    <property type="molecule type" value="Genomic_DNA"/>
</dbReference>
<evidence type="ECO:0000259" key="12">
    <source>
        <dbReference type="PROSITE" id="PS50879"/>
    </source>
</evidence>
<evidence type="ECO:0000256" key="10">
    <source>
        <dbReference type="ARBA" id="ARBA00022801"/>
    </source>
</evidence>
<comment type="function">
    <text evidence="3">Endonuclease that specifically degrades the RNA of RNA-DNA hybrids.</text>
</comment>
<dbReference type="InterPro" id="IPR036397">
    <property type="entry name" value="RNaseH_sf"/>
</dbReference>
<comment type="similarity">
    <text evidence="4">Belongs to the RNase H family.</text>
</comment>
<dbReference type="Gene3D" id="3.30.420.10">
    <property type="entry name" value="Ribonuclease H-like superfamily/Ribonuclease H"/>
    <property type="match status" value="1"/>
</dbReference>
<evidence type="ECO:0000256" key="7">
    <source>
        <dbReference type="ARBA" id="ARBA00022722"/>
    </source>
</evidence>